<sequence>MYFYHIRLLLCLHTEFVYNSFLFPIYLHQM</sequence>
<protein>
    <submittedName>
        <fullName evidence="1">Uncharacterized protein</fullName>
    </submittedName>
</protein>
<name>A0A8S5UPA3_9CAUD</name>
<reference evidence="1" key="1">
    <citation type="journal article" date="2021" name="Proc. Natl. Acad. Sci. U.S.A.">
        <title>A Catalog of Tens of Thousands of Viruses from Human Metagenomes Reveals Hidden Associations with Chronic Diseases.</title>
        <authorList>
            <person name="Tisza M.J."/>
            <person name="Buck C.B."/>
        </authorList>
    </citation>
    <scope>NUCLEOTIDE SEQUENCE</scope>
    <source>
        <strain evidence="1">CtG4L18</strain>
    </source>
</reference>
<proteinExistence type="predicted"/>
<organism evidence="1">
    <name type="scientific">Podoviridae sp. ctG4L18</name>
    <dbReference type="NCBI Taxonomy" id="2825234"/>
    <lineage>
        <taxon>Viruses</taxon>
        <taxon>Duplodnaviria</taxon>
        <taxon>Heunggongvirae</taxon>
        <taxon>Uroviricota</taxon>
        <taxon>Caudoviricetes</taxon>
    </lineage>
</organism>
<dbReference type="EMBL" id="BK016114">
    <property type="protein sequence ID" value="DAF96214.1"/>
    <property type="molecule type" value="Genomic_DNA"/>
</dbReference>
<accession>A0A8S5UPA3</accession>
<evidence type="ECO:0000313" key="1">
    <source>
        <dbReference type="EMBL" id="DAF96214.1"/>
    </source>
</evidence>